<organism evidence="6 7">
    <name type="scientific">Duganella guangzhouensis</name>
    <dbReference type="NCBI Taxonomy" id="2666084"/>
    <lineage>
        <taxon>Bacteria</taxon>
        <taxon>Pseudomonadati</taxon>
        <taxon>Pseudomonadota</taxon>
        <taxon>Betaproteobacteria</taxon>
        <taxon>Burkholderiales</taxon>
        <taxon>Oxalobacteraceae</taxon>
        <taxon>Telluria group</taxon>
        <taxon>Duganella</taxon>
    </lineage>
</organism>
<evidence type="ECO:0000256" key="4">
    <source>
        <dbReference type="ARBA" id="ARBA00023163"/>
    </source>
</evidence>
<dbReference type="Pfam" id="PF00126">
    <property type="entry name" value="HTH_1"/>
    <property type="match status" value="1"/>
</dbReference>
<dbReference type="Gene3D" id="1.10.10.10">
    <property type="entry name" value="Winged helix-like DNA-binding domain superfamily/Winged helix DNA-binding domain"/>
    <property type="match status" value="1"/>
</dbReference>
<dbReference type="PANTHER" id="PTHR30118">
    <property type="entry name" value="HTH-TYPE TRANSCRIPTIONAL REGULATOR LEUO-RELATED"/>
    <property type="match status" value="1"/>
</dbReference>
<comment type="caution">
    <text evidence="6">The sequence shown here is derived from an EMBL/GenBank/DDBJ whole genome shotgun (WGS) entry which is preliminary data.</text>
</comment>
<keyword evidence="7" id="KW-1185">Reference proteome</keyword>
<dbReference type="Proteomes" id="UP000433309">
    <property type="component" value="Unassembled WGS sequence"/>
</dbReference>
<evidence type="ECO:0000256" key="3">
    <source>
        <dbReference type="ARBA" id="ARBA00023125"/>
    </source>
</evidence>
<dbReference type="AlphaFoldDB" id="A0A6I2KV02"/>
<evidence type="ECO:0000259" key="5">
    <source>
        <dbReference type="PROSITE" id="PS50931"/>
    </source>
</evidence>
<dbReference type="GO" id="GO:0003677">
    <property type="term" value="F:DNA binding"/>
    <property type="evidence" value="ECO:0007669"/>
    <property type="project" value="UniProtKB-KW"/>
</dbReference>
<name>A0A6I2KV02_9BURK</name>
<evidence type="ECO:0000313" key="6">
    <source>
        <dbReference type="EMBL" id="MRW89855.1"/>
    </source>
</evidence>
<dbReference type="Pfam" id="PF03466">
    <property type="entry name" value="LysR_substrate"/>
    <property type="match status" value="1"/>
</dbReference>
<evidence type="ECO:0000256" key="2">
    <source>
        <dbReference type="ARBA" id="ARBA00023015"/>
    </source>
</evidence>
<dbReference type="PROSITE" id="PS50931">
    <property type="entry name" value="HTH_LYSR"/>
    <property type="match status" value="1"/>
</dbReference>
<proteinExistence type="inferred from homology"/>
<sequence length="300" mass="32923">MELRELDLNLLLVFREIHRERQISAAARRLRLTQSAVSNALARLRASTGDQLFVRTADGMQPTPYADNMAEPVAAALAQLELAFRPPQAFAPAHTARRFTLAMTDVGEMYFMPRLIARCAALAPQVELASVRLGAIDLRAELEAGRVDVALGAFEDAPGALLQRRLFRQSYVNLFRAGHALAEGALTAPRLAAARHLIVSAMDSPYHGINAALAAAGVDLTRAFSVPHFAAVPYILSSTELVATVPLKLAERAAAPFQLRYADTPLALAPLQTNLFWHRRYHQDQGGRWLRALLVELFSE</sequence>
<keyword evidence="4" id="KW-0804">Transcription</keyword>
<dbReference type="InterPro" id="IPR036388">
    <property type="entry name" value="WH-like_DNA-bd_sf"/>
</dbReference>
<dbReference type="PANTHER" id="PTHR30118:SF15">
    <property type="entry name" value="TRANSCRIPTIONAL REGULATORY PROTEIN"/>
    <property type="match status" value="1"/>
</dbReference>
<dbReference type="InterPro" id="IPR050389">
    <property type="entry name" value="LysR-type_TF"/>
</dbReference>
<reference evidence="6 7" key="1">
    <citation type="submission" date="2019-11" db="EMBL/GenBank/DDBJ databases">
        <title>Novel species isolated from a subtropical stream in China.</title>
        <authorList>
            <person name="Lu H."/>
        </authorList>
    </citation>
    <scope>NUCLEOTIDE SEQUENCE [LARGE SCALE GENOMIC DNA]</scope>
    <source>
        <strain evidence="6 7">FT80W</strain>
    </source>
</reference>
<dbReference type="RefSeq" id="WP_154374735.1">
    <property type="nucleotide sequence ID" value="NZ_WKJK01000003.1"/>
</dbReference>
<gene>
    <name evidence="6" type="ORF">GJ699_07655</name>
</gene>
<comment type="similarity">
    <text evidence="1">Belongs to the LysR transcriptional regulatory family.</text>
</comment>
<dbReference type="InterPro" id="IPR005119">
    <property type="entry name" value="LysR_subst-bd"/>
</dbReference>
<feature type="domain" description="HTH lysR-type" evidence="5">
    <location>
        <begin position="6"/>
        <end position="63"/>
    </location>
</feature>
<dbReference type="SUPFAM" id="SSF46785">
    <property type="entry name" value="Winged helix' DNA-binding domain"/>
    <property type="match status" value="1"/>
</dbReference>
<dbReference type="SUPFAM" id="SSF53850">
    <property type="entry name" value="Periplasmic binding protein-like II"/>
    <property type="match status" value="1"/>
</dbReference>
<dbReference type="EMBL" id="WKJK01000003">
    <property type="protein sequence ID" value="MRW89855.1"/>
    <property type="molecule type" value="Genomic_DNA"/>
</dbReference>
<evidence type="ECO:0000313" key="7">
    <source>
        <dbReference type="Proteomes" id="UP000433309"/>
    </source>
</evidence>
<protein>
    <submittedName>
        <fullName evidence="6">LysR family transcriptional regulator</fullName>
    </submittedName>
</protein>
<accession>A0A6I2KV02</accession>
<dbReference type="GO" id="GO:0003700">
    <property type="term" value="F:DNA-binding transcription factor activity"/>
    <property type="evidence" value="ECO:0007669"/>
    <property type="project" value="InterPro"/>
</dbReference>
<dbReference type="InterPro" id="IPR036390">
    <property type="entry name" value="WH_DNA-bd_sf"/>
</dbReference>
<keyword evidence="3" id="KW-0238">DNA-binding</keyword>
<evidence type="ECO:0000256" key="1">
    <source>
        <dbReference type="ARBA" id="ARBA00009437"/>
    </source>
</evidence>
<dbReference type="Gene3D" id="3.40.190.10">
    <property type="entry name" value="Periplasmic binding protein-like II"/>
    <property type="match status" value="2"/>
</dbReference>
<keyword evidence="2" id="KW-0805">Transcription regulation</keyword>
<dbReference type="CDD" id="cd08459">
    <property type="entry name" value="PBP2_DntR_NahR_LinR_like"/>
    <property type="match status" value="1"/>
</dbReference>
<dbReference type="InterPro" id="IPR000847">
    <property type="entry name" value="LysR_HTH_N"/>
</dbReference>
<dbReference type="PRINTS" id="PR00039">
    <property type="entry name" value="HTHLYSR"/>
</dbReference>